<proteinExistence type="predicted"/>
<reference evidence="5 7" key="1">
    <citation type="submission" date="2016-10" db="EMBL/GenBank/DDBJ databases">
        <title>Complete Genome Sequence of Acetogen Clostridium formicoaceticum ATCC 27076.</title>
        <authorList>
            <person name="Bao T."/>
            <person name="Cheng C."/>
            <person name="Zhao J."/>
            <person name="Yang S.-T."/>
            <person name="Wang J."/>
            <person name="Wang M."/>
        </authorList>
    </citation>
    <scope>NUCLEOTIDE SEQUENCE [LARGE SCALE GENOMIC DNA]</scope>
    <source>
        <strain evidence="5 7">ATCC 27076</strain>
    </source>
</reference>
<dbReference type="GO" id="GO:0034599">
    <property type="term" value="P:cellular response to oxidative stress"/>
    <property type="evidence" value="ECO:0007669"/>
    <property type="project" value="InterPro"/>
</dbReference>
<dbReference type="InterPro" id="IPR033877">
    <property type="entry name" value="Frm2/Hbn1"/>
</dbReference>
<protein>
    <submittedName>
        <fullName evidence="5 6">Nitroreductase</fullName>
    </submittedName>
</protein>
<dbReference type="Proteomes" id="UP000177894">
    <property type="component" value="Chromosome"/>
</dbReference>
<reference evidence="6 8" key="2">
    <citation type="submission" date="2017-03" db="EMBL/GenBank/DDBJ databases">
        <title>Complete sequence of Clostridium formicaceticum DSM 92.</title>
        <authorList>
            <person name="Poehlein A."/>
            <person name="Karl M."/>
            <person name="Bengelsdorf F.R."/>
            <person name="Duerre P."/>
            <person name="Daniel R."/>
        </authorList>
    </citation>
    <scope>NUCLEOTIDE SEQUENCE [LARGE SCALE GENOMIC DNA]</scope>
    <source>
        <strain evidence="6 8">DSM 92</strain>
    </source>
</reference>
<dbReference type="KEGG" id="cfm:BJL90_02690"/>
<evidence type="ECO:0000313" key="8">
    <source>
        <dbReference type="Proteomes" id="UP000192478"/>
    </source>
</evidence>
<evidence type="ECO:0000259" key="4">
    <source>
        <dbReference type="Pfam" id="PF00881"/>
    </source>
</evidence>
<dbReference type="EMBL" id="CP020559">
    <property type="protein sequence ID" value="ARE89372.1"/>
    <property type="molecule type" value="Genomic_DNA"/>
</dbReference>
<dbReference type="PANTHER" id="PTHR43035">
    <property type="entry name" value="FATTY ACID REPRESSION MUTANT PROTEIN 2-RELATED"/>
    <property type="match status" value="1"/>
</dbReference>
<dbReference type="FunFam" id="3.40.109.10:FF:000001">
    <property type="entry name" value="Nitroreductase family"/>
    <property type="match status" value="1"/>
</dbReference>
<dbReference type="Gene3D" id="3.40.109.10">
    <property type="entry name" value="NADH Oxidase"/>
    <property type="match status" value="1"/>
</dbReference>
<dbReference type="GO" id="GO:0005737">
    <property type="term" value="C:cytoplasm"/>
    <property type="evidence" value="ECO:0007669"/>
    <property type="project" value="UniProtKB-SubCell"/>
</dbReference>
<dbReference type="Pfam" id="PF00881">
    <property type="entry name" value="Nitroreductase"/>
    <property type="match status" value="1"/>
</dbReference>
<evidence type="ECO:0000256" key="3">
    <source>
        <dbReference type="ARBA" id="ARBA00023002"/>
    </source>
</evidence>
<evidence type="ECO:0000313" key="5">
    <source>
        <dbReference type="EMBL" id="AOY74960.1"/>
    </source>
</evidence>
<organism evidence="6 8">
    <name type="scientific">Clostridium formicaceticum</name>
    <dbReference type="NCBI Taxonomy" id="1497"/>
    <lineage>
        <taxon>Bacteria</taxon>
        <taxon>Bacillati</taxon>
        <taxon>Bacillota</taxon>
        <taxon>Clostridia</taxon>
        <taxon>Eubacteriales</taxon>
        <taxon>Clostridiaceae</taxon>
        <taxon>Clostridium</taxon>
    </lineage>
</organism>
<comment type="subcellular location">
    <subcellularLocation>
        <location evidence="1">Cytoplasm</location>
    </subcellularLocation>
</comment>
<accession>A0AAC9RPM8</accession>
<feature type="domain" description="Nitroreductase" evidence="4">
    <location>
        <begin position="9"/>
        <end position="178"/>
    </location>
</feature>
<dbReference type="AlphaFoldDB" id="A0AAC9RPM8"/>
<keyword evidence="7" id="KW-1185">Reference proteome</keyword>
<keyword evidence="2" id="KW-0963">Cytoplasm</keyword>
<dbReference type="EMBL" id="CP017603">
    <property type="protein sequence ID" value="AOY74960.1"/>
    <property type="molecule type" value="Genomic_DNA"/>
</dbReference>
<dbReference type="InterPro" id="IPR029479">
    <property type="entry name" value="Nitroreductase"/>
</dbReference>
<evidence type="ECO:0000256" key="2">
    <source>
        <dbReference type="ARBA" id="ARBA00022490"/>
    </source>
</evidence>
<evidence type="ECO:0000256" key="1">
    <source>
        <dbReference type="ARBA" id="ARBA00004496"/>
    </source>
</evidence>
<keyword evidence="3" id="KW-0560">Oxidoreductase</keyword>
<dbReference type="GO" id="GO:0016491">
    <property type="term" value="F:oxidoreductase activity"/>
    <property type="evidence" value="ECO:0007669"/>
    <property type="project" value="UniProtKB-KW"/>
</dbReference>
<name>A0AAC9RPM8_9CLOT</name>
<sequence length="199" mass="22871">MSKDFYTSVKDRRSIYGIDKETVVSDERILEVIQHAVEHTPSAFNSQSGRVVLLLGKAHDQLWDITKKILKEIVPEENYPQTEEKINSFRNGYGSVLFFEDQNIVAGLQEKFPAYQENFPIWSQQASGMLQYVVWTSLEIEGFGASLQHYNPLIDDEVRKTWNIPSHWKLIAQLPFGKPTAAAGDKEIQPLEERVKVFK</sequence>
<dbReference type="CDD" id="cd02140">
    <property type="entry name" value="Frm2-like"/>
    <property type="match status" value="1"/>
</dbReference>
<evidence type="ECO:0000313" key="7">
    <source>
        <dbReference type="Proteomes" id="UP000177894"/>
    </source>
</evidence>
<dbReference type="Proteomes" id="UP000192478">
    <property type="component" value="Chromosome"/>
</dbReference>
<dbReference type="SUPFAM" id="SSF55469">
    <property type="entry name" value="FMN-dependent nitroreductase-like"/>
    <property type="match status" value="1"/>
</dbReference>
<gene>
    <name evidence="5" type="ORF">BJL90_02690</name>
    <name evidence="6" type="ORF">CLFO_37790</name>
</gene>
<dbReference type="RefSeq" id="WP_070964045.1">
    <property type="nucleotide sequence ID" value="NZ_CP017603.1"/>
</dbReference>
<dbReference type="InterPro" id="IPR000415">
    <property type="entry name" value="Nitroreductase-like"/>
</dbReference>
<dbReference type="PANTHER" id="PTHR43035:SF1">
    <property type="entry name" value="FATTY ACID REPRESSION MUTANT PROTEIN 2-RELATED"/>
    <property type="match status" value="1"/>
</dbReference>
<evidence type="ECO:0000313" key="6">
    <source>
        <dbReference type="EMBL" id="ARE89372.1"/>
    </source>
</evidence>